<evidence type="ECO:0000313" key="1">
    <source>
        <dbReference type="EMBL" id="NKY20799.1"/>
    </source>
</evidence>
<dbReference type="Proteomes" id="UP000582646">
    <property type="component" value="Unassembled WGS sequence"/>
</dbReference>
<dbReference type="RefSeq" id="WP_168547718.1">
    <property type="nucleotide sequence ID" value="NZ_BAAAKS010000026.1"/>
</dbReference>
<reference evidence="1 2" key="1">
    <citation type="submission" date="2020-04" db="EMBL/GenBank/DDBJ databases">
        <title>MicrobeNet Type strains.</title>
        <authorList>
            <person name="Nicholson A.C."/>
        </authorList>
    </citation>
    <scope>NUCLEOTIDE SEQUENCE [LARGE SCALE GENOMIC DNA]</scope>
    <source>
        <strain evidence="1 2">DSM 44113</strain>
    </source>
</reference>
<dbReference type="EMBL" id="JAAXOQ010000043">
    <property type="protein sequence ID" value="NKY20799.1"/>
    <property type="molecule type" value="Genomic_DNA"/>
</dbReference>
<name>A0A846X953_9ACTN</name>
<comment type="caution">
    <text evidence="1">The sequence shown here is derived from an EMBL/GenBank/DDBJ whole genome shotgun (WGS) entry which is preliminary data.</text>
</comment>
<gene>
    <name evidence="1" type="ORF">HF999_20800</name>
</gene>
<sequence>MAEFKSVSSYKHEIEHQTKYYGADGWRLHKFHDDPADDSKVLIEFVRGE</sequence>
<dbReference type="AlphaFoldDB" id="A0A846X953"/>
<accession>A0A846X953</accession>
<keyword evidence="2" id="KW-1185">Reference proteome</keyword>
<evidence type="ECO:0008006" key="3">
    <source>
        <dbReference type="Google" id="ProtNLM"/>
    </source>
</evidence>
<proteinExistence type="predicted"/>
<evidence type="ECO:0000313" key="2">
    <source>
        <dbReference type="Proteomes" id="UP000582646"/>
    </source>
</evidence>
<protein>
    <recommendedName>
        <fullName evidence="3">DUF4177 domain-containing protein</fullName>
    </recommendedName>
</protein>
<organism evidence="1 2">
    <name type="scientific">Tsukamurella spumae</name>
    <dbReference type="NCBI Taxonomy" id="44753"/>
    <lineage>
        <taxon>Bacteria</taxon>
        <taxon>Bacillati</taxon>
        <taxon>Actinomycetota</taxon>
        <taxon>Actinomycetes</taxon>
        <taxon>Mycobacteriales</taxon>
        <taxon>Tsukamurellaceae</taxon>
        <taxon>Tsukamurella</taxon>
    </lineage>
</organism>